<dbReference type="EMBL" id="AP021876">
    <property type="protein sequence ID" value="BBO81058.1"/>
    <property type="molecule type" value="Genomic_DNA"/>
</dbReference>
<dbReference type="RefSeq" id="WP_155321861.1">
    <property type="nucleotide sequence ID" value="NZ_AP021876.1"/>
</dbReference>
<accession>A0A5K7ZFW1</accession>
<protein>
    <recommendedName>
        <fullName evidence="4">Porin domain-containing protein</fullName>
    </recommendedName>
</protein>
<feature type="signal peptide" evidence="1">
    <location>
        <begin position="1"/>
        <end position="21"/>
    </location>
</feature>
<sequence length="403" mass="45240">MKKLFFSVVTVLVMVGAGSFAAAMDTKMFKDIQIHGFISQGFLYSDEYNYLAHNSTDGSFDYNEVGINFSKNMTDKLRIGVQFFSRDLGDASNNKVTIDWAYGDYHWKDWMGVRAGKIKLPMGFYNETRDVDMLRTSIVMPQGVYSDLLRDTSIALNGASIYGNVSMGGAGNIDYQLIVGSTPNDNDSGSGKYFDNAFMGMATSDGDMQFDTGYCGSFRWNTPLDGLRLGAYAFSTTSEQAVTMSETFGGGAGNMDSDVFIQVYSVEYSWNNLILAAEWWLQERDFTVTTALFEQDDTTDSESYYLSASYQFTDWFTLGAYYSETYPDKDEKDGDNMIAKGQPDHRAWEKDIAVTLRFDVNSYWVIKLEGHSVNGTANVVDADNPTRDEEDWYYGTAKVTFSF</sequence>
<organism evidence="2 3">
    <name type="scientific">Desulfosarcina ovata subsp. sediminis</name>
    <dbReference type="NCBI Taxonomy" id="885957"/>
    <lineage>
        <taxon>Bacteria</taxon>
        <taxon>Pseudomonadati</taxon>
        <taxon>Thermodesulfobacteriota</taxon>
        <taxon>Desulfobacteria</taxon>
        <taxon>Desulfobacterales</taxon>
        <taxon>Desulfosarcinaceae</taxon>
        <taxon>Desulfosarcina</taxon>
    </lineage>
</organism>
<dbReference type="InterPro" id="IPR023614">
    <property type="entry name" value="Porin_dom_sf"/>
</dbReference>
<proteinExistence type="predicted"/>
<name>A0A5K7ZFW1_9BACT</name>
<reference evidence="2 3" key="1">
    <citation type="submission" date="2019-11" db="EMBL/GenBank/DDBJ databases">
        <title>Comparative genomics of hydrocarbon-degrading Desulfosarcina strains.</title>
        <authorList>
            <person name="Watanabe M."/>
            <person name="Kojima H."/>
            <person name="Fukui M."/>
        </authorList>
    </citation>
    <scope>NUCLEOTIDE SEQUENCE [LARGE SCALE GENOMIC DNA]</scope>
    <source>
        <strain evidence="2 3">28bB2T</strain>
    </source>
</reference>
<dbReference type="AlphaFoldDB" id="A0A5K7ZFW1"/>
<gene>
    <name evidence="2" type="ORF">DSCO28_16240</name>
</gene>
<dbReference type="KEGG" id="dov:DSCO28_16240"/>
<dbReference type="Gene3D" id="2.40.160.10">
    <property type="entry name" value="Porin"/>
    <property type="match status" value="1"/>
</dbReference>
<feature type="chain" id="PRO_5024395124" description="Porin domain-containing protein" evidence="1">
    <location>
        <begin position="22"/>
        <end position="403"/>
    </location>
</feature>
<evidence type="ECO:0000313" key="2">
    <source>
        <dbReference type="EMBL" id="BBO81058.1"/>
    </source>
</evidence>
<keyword evidence="1" id="KW-0732">Signal</keyword>
<dbReference type="Proteomes" id="UP000425960">
    <property type="component" value="Chromosome"/>
</dbReference>
<evidence type="ECO:0008006" key="4">
    <source>
        <dbReference type="Google" id="ProtNLM"/>
    </source>
</evidence>
<evidence type="ECO:0000256" key="1">
    <source>
        <dbReference type="SAM" id="SignalP"/>
    </source>
</evidence>
<evidence type="ECO:0000313" key="3">
    <source>
        <dbReference type="Proteomes" id="UP000425960"/>
    </source>
</evidence>
<dbReference type="SUPFAM" id="SSF56935">
    <property type="entry name" value="Porins"/>
    <property type="match status" value="1"/>
</dbReference>